<dbReference type="EMBL" id="LXQA010112094">
    <property type="protein sequence ID" value="MCI18856.1"/>
    <property type="molecule type" value="Genomic_DNA"/>
</dbReference>
<organism evidence="1 2">
    <name type="scientific">Trifolium medium</name>
    <dbReference type="NCBI Taxonomy" id="97028"/>
    <lineage>
        <taxon>Eukaryota</taxon>
        <taxon>Viridiplantae</taxon>
        <taxon>Streptophyta</taxon>
        <taxon>Embryophyta</taxon>
        <taxon>Tracheophyta</taxon>
        <taxon>Spermatophyta</taxon>
        <taxon>Magnoliopsida</taxon>
        <taxon>eudicotyledons</taxon>
        <taxon>Gunneridae</taxon>
        <taxon>Pentapetalae</taxon>
        <taxon>rosids</taxon>
        <taxon>fabids</taxon>
        <taxon>Fabales</taxon>
        <taxon>Fabaceae</taxon>
        <taxon>Papilionoideae</taxon>
        <taxon>50 kb inversion clade</taxon>
        <taxon>NPAAA clade</taxon>
        <taxon>Hologalegina</taxon>
        <taxon>IRL clade</taxon>
        <taxon>Trifolieae</taxon>
        <taxon>Trifolium</taxon>
    </lineage>
</organism>
<dbReference type="AlphaFoldDB" id="A0A392Q5N3"/>
<sequence length="37" mass="4033">MVAHQKRFEKNSEKIKAWTAALSGVADLKGHHIDTGG</sequence>
<reference evidence="1 2" key="1">
    <citation type="journal article" date="2018" name="Front. Plant Sci.">
        <title>Red Clover (Trifolium pratense) and Zigzag Clover (T. medium) - A Picture of Genomic Similarities and Differences.</title>
        <authorList>
            <person name="Dluhosova J."/>
            <person name="Istvanek J."/>
            <person name="Nedelnik J."/>
            <person name="Repkova J."/>
        </authorList>
    </citation>
    <scope>NUCLEOTIDE SEQUENCE [LARGE SCALE GENOMIC DNA]</scope>
    <source>
        <strain evidence="2">cv. 10/8</strain>
        <tissue evidence="1">Leaf</tissue>
    </source>
</reference>
<comment type="caution">
    <text evidence="1">The sequence shown here is derived from an EMBL/GenBank/DDBJ whole genome shotgun (WGS) entry which is preliminary data.</text>
</comment>
<feature type="non-terminal residue" evidence="1">
    <location>
        <position position="37"/>
    </location>
</feature>
<proteinExistence type="predicted"/>
<accession>A0A392Q5N3</accession>
<name>A0A392Q5N3_9FABA</name>
<evidence type="ECO:0000313" key="1">
    <source>
        <dbReference type="EMBL" id="MCI18856.1"/>
    </source>
</evidence>
<dbReference type="Proteomes" id="UP000265520">
    <property type="component" value="Unassembled WGS sequence"/>
</dbReference>
<protein>
    <submittedName>
        <fullName evidence="1">TMV resistance protein N-like</fullName>
    </submittedName>
</protein>
<keyword evidence="2" id="KW-1185">Reference proteome</keyword>
<evidence type="ECO:0000313" key="2">
    <source>
        <dbReference type="Proteomes" id="UP000265520"/>
    </source>
</evidence>